<feature type="domain" description="Enoyl reductase (ER)" evidence="1">
    <location>
        <begin position="15"/>
        <end position="328"/>
    </location>
</feature>
<dbReference type="GeneID" id="9528256"/>
<dbReference type="GO" id="GO:0016491">
    <property type="term" value="F:oxidoreductase activity"/>
    <property type="evidence" value="ECO:0007669"/>
    <property type="project" value="InterPro"/>
</dbReference>
<dbReference type="InterPro" id="IPR013149">
    <property type="entry name" value="ADH-like_C"/>
</dbReference>
<dbReference type="EMBL" id="DS985227">
    <property type="protein sequence ID" value="EEY22934.1"/>
    <property type="molecule type" value="Genomic_DNA"/>
</dbReference>
<sequence length="645" mass="71000">MTIPTEAKVFRRTHGDLPRTVTQVTEPVPTPGDLGAHDVLVKIHAVSLNFRDVAMLNGRYPVEIEDEGIPCSDCAAEVVAIGSSVGDFAIGDKVAPIFDINNFTGLEEDENCALGGSTAGVLREYAVYEDRVLVHLPKHLSWEEAATLTCAGVTAWSSLNGLETSRKDPVALMQGTGGVSLFALLLCIANGWKAIVTSSSDEKLEAIKKMGSDVHGINYKTTSSQKEDILRITNGKGVDVVVNNTGPSSIPDDISFLRSKGGTVSLVGFLAGFGQGWEPSALLALMGKLAKVQLLTLIITTSPTPSAPTTDLLSAVIASFRAHCTALLNCPVIVVFDTYDHVVERARLKKGQVTPEGARVYDAYKENVKALVTREFLSQTLPSLPSLDWEVRRARAEYGSPGGRSSGHLVDMNIHCTRDRRITFMEPEKRLGFGLAVRSALREADTPYVWIHQHDWALDSHIPIANLLDAMQASTSSTTAPIRYVCLPSPRTVEYEASMHVARFPVLRDLSAALTGRYPAPTTGEVVPLTPLYFWHDKPHVVERRHYLERVFPSQLAIGRGMFIEDSIGQRARNGMKEGQWARWACWLFAPGDGKQVCVRHLHGRVWKGEEDRRENEKRWDALKSGKLEKVANEEPYQDEKEWNA</sequence>
<reference evidence="3" key="1">
    <citation type="journal article" date="2011" name="PLoS Pathog.">
        <title>Comparative genomics yields insights into niche adaptation of plant vascular wilt pathogens.</title>
        <authorList>
            <person name="Klosterman S.J."/>
            <person name="Subbarao K.V."/>
            <person name="Kang S."/>
            <person name="Veronese P."/>
            <person name="Gold S.E."/>
            <person name="Thomma B.P.H.J."/>
            <person name="Chen Z."/>
            <person name="Henrissat B."/>
            <person name="Lee Y.-H."/>
            <person name="Park J."/>
            <person name="Garcia-Pedrajas M.D."/>
            <person name="Barbara D.J."/>
            <person name="Anchieta A."/>
            <person name="de Jonge R."/>
            <person name="Santhanam P."/>
            <person name="Maruthachalam K."/>
            <person name="Atallah Z."/>
            <person name="Amyotte S.G."/>
            <person name="Paz Z."/>
            <person name="Inderbitzin P."/>
            <person name="Hayes R.J."/>
            <person name="Heiman D.I."/>
            <person name="Young S."/>
            <person name="Zeng Q."/>
            <person name="Engels R."/>
            <person name="Galagan J."/>
            <person name="Cuomo C.A."/>
            <person name="Dobinson K.F."/>
            <person name="Ma L.-J."/>
        </authorList>
    </citation>
    <scope>NUCLEOTIDE SEQUENCE [LARGE SCALE GENOMIC DNA]</scope>
    <source>
        <strain evidence="3">VaMs.102 / ATCC MYA-4576 / FGSC 10136</strain>
    </source>
</reference>
<dbReference type="SUPFAM" id="SSF51735">
    <property type="entry name" value="NAD(P)-binding Rossmann-fold domains"/>
    <property type="match status" value="1"/>
</dbReference>
<dbReference type="HOGENOM" id="CLU_424652_0_0_1"/>
<dbReference type="PANTHER" id="PTHR45033">
    <property type="match status" value="1"/>
</dbReference>
<dbReference type="Gene3D" id="3.90.180.10">
    <property type="entry name" value="Medium-chain alcohol dehydrogenases, catalytic domain"/>
    <property type="match status" value="1"/>
</dbReference>
<dbReference type="eggNOG" id="KOG1198">
    <property type="taxonomic scope" value="Eukaryota"/>
</dbReference>
<dbReference type="SUPFAM" id="SSF50129">
    <property type="entry name" value="GroES-like"/>
    <property type="match status" value="1"/>
</dbReference>
<dbReference type="Gene3D" id="3.40.50.720">
    <property type="entry name" value="NAD(P)-binding Rossmann-like Domain"/>
    <property type="match status" value="1"/>
</dbReference>
<dbReference type="AlphaFoldDB" id="C9SVW9"/>
<dbReference type="SMART" id="SM00829">
    <property type="entry name" value="PKS_ER"/>
    <property type="match status" value="1"/>
</dbReference>
<dbReference type="Pfam" id="PF00107">
    <property type="entry name" value="ADH_zinc_N"/>
    <property type="match status" value="1"/>
</dbReference>
<dbReference type="PANTHER" id="PTHR45033:SF1">
    <property type="entry name" value="OXIDOREDUCTASE (EUROFUNG)"/>
    <property type="match status" value="1"/>
</dbReference>
<evidence type="ECO:0000259" key="1">
    <source>
        <dbReference type="SMART" id="SM00829"/>
    </source>
</evidence>
<dbReference type="CDD" id="cd08276">
    <property type="entry name" value="MDR7"/>
    <property type="match status" value="1"/>
</dbReference>
<dbReference type="RefSeq" id="XP_003000549.1">
    <property type="nucleotide sequence ID" value="XM_003000503.1"/>
</dbReference>
<gene>
    <name evidence="2" type="ORF">VDBG_09044</name>
</gene>
<organism evidence="3">
    <name type="scientific">Verticillium alfalfae (strain VaMs.102 / ATCC MYA-4576 / FGSC 10136)</name>
    <name type="common">Verticillium wilt of alfalfa</name>
    <name type="synonym">Verticillium albo-atrum</name>
    <dbReference type="NCBI Taxonomy" id="526221"/>
    <lineage>
        <taxon>Eukaryota</taxon>
        <taxon>Fungi</taxon>
        <taxon>Dikarya</taxon>
        <taxon>Ascomycota</taxon>
        <taxon>Pezizomycotina</taxon>
        <taxon>Sordariomycetes</taxon>
        <taxon>Hypocreomycetidae</taxon>
        <taxon>Glomerellales</taxon>
        <taxon>Plectosphaerellaceae</taxon>
        <taxon>Verticillium</taxon>
    </lineage>
</organism>
<name>C9SVW9_VERA1</name>
<dbReference type="Proteomes" id="UP000008698">
    <property type="component" value="Unassembled WGS sequence"/>
</dbReference>
<evidence type="ECO:0000313" key="3">
    <source>
        <dbReference type="Proteomes" id="UP000008698"/>
    </source>
</evidence>
<dbReference type="InterPro" id="IPR036291">
    <property type="entry name" value="NAD(P)-bd_dom_sf"/>
</dbReference>
<dbReference type="InterPro" id="IPR013154">
    <property type="entry name" value="ADH-like_N"/>
</dbReference>
<dbReference type="KEGG" id="val:VDBG_09044"/>
<dbReference type="InterPro" id="IPR052711">
    <property type="entry name" value="Zinc_ADH-like"/>
</dbReference>
<dbReference type="InterPro" id="IPR020843">
    <property type="entry name" value="ER"/>
</dbReference>
<keyword evidence="3" id="KW-1185">Reference proteome</keyword>
<protein>
    <submittedName>
        <fullName evidence="2">Alcohol dehydrogenase</fullName>
    </submittedName>
</protein>
<dbReference type="OrthoDB" id="414322at2759"/>
<dbReference type="InterPro" id="IPR011032">
    <property type="entry name" value="GroES-like_sf"/>
</dbReference>
<accession>C9SVW9</accession>
<evidence type="ECO:0000313" key="2">
    <source>
        <dbReference type="EMBL" id="EEY22934.1"/>
    </source>
</evidence>
<dbReference type="Pfam" id="PF08240">
    <property type="entry name" value="ADH_N"/>
    <property type="match status" value="1"/>
</dbReference>
<proteinExistence type="predicted"/>